<dbReference type="Gene3D" id="3.20.20.140">
    <property type="entry name" value="Metal-dependent hydrolases"/>
    <property type="match status" value="1"/>
</dbReference>
<dbReference type="EMBL" id="JAUKWQ010000003">
    <property type="protein sequence ID" value="MDO1582944.1"/>
    <property type="molecule type" value="Genomic_DNA"/>
</dbReference>
<dbReference type="Pfam" id="PF04909">
    <property type="entry name" value="Amidohydro_2"/>
    <property type="match status" value="1"/>
</dbReference>
<dbReference type="InterPro" id="IPR032466">
    <property type="entry name" value="Metal_Hydrolase"/>
</dbReference>
<dbReference type="Proteomes" id="UP001169006">
    <property type="component" value="Unassembled WGS sequence"/>
</dbReference>
<evidence type="ECO:0000313" key="3">
    <source>
        <dbReference type="EMBL" id="MDO1582944.1"/>
    </source>
</evidence>
<proteinExistence type="inferred from homology"/>
<gene>
    <name evidence="3" type="ORF">Q2T52_12705</name>
</gene>
<name>A0ABT8SWV9_9HYPH</name>
<sequence>MIIDAHQHFWLMKNREGQWPPPELAAIHRDFGPEDLSPHLAQTGVTGTVLVQSLPNVDDTRFMLDLADRHDFILGVVGWADLKAPEAPQVIAELAKSPKLKGLRPMLQDIAVDDWISDPALDPAIDAMRLARLTFDALVLPRHLEHLEKFARRHPDLPIVIDHGAKPIIADGLYSDWRRAMARLADLENVCCKLSGLLTEAGSQKPQAVRPYAETILELFAMERVMWGSDWPVVNLVSDYKTWLEQARLIVPEAAWGRVFGDNARQFYGI</sequence>
<evidence type="ECO:0000256" key="1">
    <source>
        <dbReference type="ARBA" id="ARBA00038310"/>
    </source>
</evidence>
<dbReference type="PANTHER" id="PTHR43569">
    <property type="entry name" value="AMIDOHYDROLASE"/>
    <property type="match status" value="1"/>
</dbReference>
<dbReference type="RefSeq" id="WP_302077107.1">
    <property type="nucleotide sequence ID" value="NZ_JAUKWQ010000003.1"/>
</dbReference>
<reference evidence="3" key="2">
    <citation type="submission" date="2023-07" db="EMBL/GenBank/DDBJ databases">
        <authorList>
            <person name="Sun H."/>
        </authorList>
    </citation>
    <scope>NUCLEOTIDE SEQUENCE</scope>
    <source>
        <strain evidence="3">05753</strain>
    </source>
</reference>
<reference evidence="3" key="1">
    <citation type="journal article" date="2015" name="Int. J. Syst. Evol. Microbiol.">
        <title>Rhizobium oryzicola sp. nov., potential plant-growth-promoting endophytic bacteria isolated from rice roots.</title>
        <authorList>
            <person name="Zhang X.X."/>
            <person name="Gao J.S."/>
            <person name="Cao Y.H."/>
            <person name="Sheirdil R.A."/>
            <person name="Wang X.C."/>
            <person name="Zhang L."/>
        </authorList>
    </citation>
    <scope>NUCLEOTIDE SEQUENCE</scope>
    <source>
        <strain evidence="3">05753</strain>
    </source>
</reference>
<accession>A0ABT8SWV9</accession>
<keyword evidence="4" id="KW-1185">Reference proteome</keyword>
<protein>
    <submittedName>
        <fullName evidence="3">Amidohydrolase family protein</fullName>
    </submittedName>
</protein>
<evidence type="ECO:0000313" key="4">
    <source>
        <dbReference type="Proteomes" id="UP001169006"/>
    </source>
</evidence>
<feature type="domain" description="Amidohydrolase-related" evidence="2">
    <location>
        <begin position="3"/>
        <end position="270"/>
    </location>
</feature>
<dbReference type="InterPro" id="IPR006680">
    <property type="entry name" value="Amidohydro-rel"/>
</dbReference>
<dbReference type="InterPro" id="IPR052350">
    <property type="entry name" value="Metallo-dep_Lactonases"/>
</dbReference>
<comment type="caution">
    <text evidence="3">The sequence shown here is derived from an EMBL/GenBank/DDBJ whole genome shotgun (WGS) entry which is preliminary data.</text>
</comment>
<organism evidence="3 4">
    <name type="scientific">Rhizobium oryzicola</name>
    <dbReference type="NCBI Taxonomy" id="1232668"/>
    <lineage>
        <taxon>Bacteria</taxon>
        <taxon>Pseudomonadati</taxon>
        <taxon>Pseudomonadota</taxon>
        <taxon>Alphaproteobacteria</taxon>
        <taxon>Hyphomicrobiales</taxon>
        <taxon>Rhizobiaceae</taxon>
        <taxon>Rhizobium/Agrobacterium group</taxon>
        <taxon>Rhizobium</taxon>
    </lineage>
</organism>
<comment type="similarity">
    <text evidence="1">Belongs to the metallo-dependent hydrolases superfamily.</text>
</comment>
<evidence type="ECO:0000259" key="2">
    <source>
        <dbReference type="Pfam" id="PF04909"/>
    </source>
</evidence>
<dbReference type="SUPFAM" id="SSF51556">
    <property type="entry name" value="Metallo-dependent hydrolases"/>
    <property type="match status" value="1"/>
</dbReference>
<dbReference type="PANTHER" id="PTHR43569:SF2">
    <property type="entry name" value="AMIDOHYDROLASE-RELATED DOMAIN-CONTAINING PROTEIN"/>
    <property type="match status" value="1"/>
</dbReference>